<evidence type="ECO:0000313" key="2">
    <source>
        <dbReference type="Proteomes" id="UP000683000"/>
    </source>
</evidence>
<protein>
    <submittedName>
        <fullName evidence="1">Uncharacterized protein</fullName>
    </submittedName>
</protein>
<reference evidence="1" key="1">
    <citation type="submission" date="2021-03" db="EMBL/GenBank/DDBJ databases">
        <title>Evolutionary innovations through gain and loss of genes in the ectomycorrhizal Boletales.</title>
        <authorList>
            <person name="Wu G."/>
            <person name="Miyauchi S."/>
            <person name="Morin E."/>
            <person name="Yang Z.-L."/>
            <person name="Xu J."/>
            <person name="Martin F.M."/>
        </authorList>
    </citation>
    <scope>NUCLEOTIDE SEQUENCE</scope>
    <source>
        <strain evidence="1">BR01</strain>
    </source>
</reference>
<dbReference type="EMBL" id="JAGFBS010000001">
    <property type="protein sequence ID" value="KAG6381460.1"/>
    <property type="molecule type" value="Genomic_DNA"/>
</dbReference>
<organism evidence="1 2">
    <name type="scientific">Boletus reticuloceps</name>
    <dbReference type="NCBI Taxonomy" id="495285"/>
    <lineage>
        <taxon>Eukaryota</taxon>
        <taxon>Fungi</taxon>
        <taxon>Dikarya</taxon>
        <taxon>Basidiomycota</taxon>
        <taxon>Agaricomycotina</taxon>
        <taxon>Agaricomycetes</taxon>
        <taxon>Agaricomycetidae</taxon>
        <taxon>Boletales</taxon>
        <taxon>Boletineae</taxon>
        <taxon>Boletaceae</taxon>
        <taxon>Boletoideae</taxon>
        <taxon>Boletus</taxon>
    </lineage>
</organism>
<gene>
    <name evidence="1" type="ORF">JVT61DRAFT_30</name>
</gene>
<evidence type="ECO:0000313" key="1">
    <source>
        <dbReference type="EMBL" id="KAG6381460.1"/>
    </source>
</evidence>
<dbReference type="Proteomes" id="UP000683000">
    <property type="component" value="Unassembled WGS sequence"/>
</dbReference>
<name>A0A8I2YZ57_9AGAM</name>
<sequence>MTGRLTTVHAFLGYGLCLKILHHLTLPNCLIECVLAYLLEAVIVLQEETLLAWLNESCPESWTCCSILSMNNGLGHLVNGHGILMRSFELPIPVSGADQLRRESSRLVTATKIIYGDAMLNIGSQVLQCRGLKRPIISRASSPARLMATSTLPQIFLFCKRWEDSGGGSVKLAAESHGKS</sequence>
<accession>A0A8I2YZ57</accession>
<proteinExistence type="predicted"/>
<dbReference type="AlphaFoldDB" id="A0A8I2YZ57"/>
<keyword evidence="2" id="KW-1185">Reference proteome</keyword>
<comment type="caution">
    <text evidence="1">The sequence shown here is derived from an EMBL/GenBank/DDBJ whole genome shotgun (WGS) entry which is preliminary data.</text>
</comment>